<evidence type="ECO:0000313" key="11">
    <source>
        <dbReference type="Proteomes" id="UP000554482"/>
    </source>
</evidence>
<dbReference type="GO" id="GO:0005576">
    <property type="term" value="C:extracellular region"/>
    <property type="evidence" value="ECO:0007669"/>
    <property type="project" value="TreeGrafter"/>
</dbReference>
<dbReference type="GO" id="GO:0048608">
    <property type="term" value="P:reproductive structure development"/>
    <property type="evidence" value="ECO:0007669"/>
    <property type="project" value="UniProtKB-ARBA"/>
</dbReference>
<feature type="transmembrane region" description="Helical" evidence="9">
    <location>
        <begin position="69"/>
        <end position="94"/>
    </location>
</feature>
<evidence type="ECO:0000256" key="8">
    <source>
        <dbReference type="ARBA" id="ARBA00023136"/>
    </source>
</evidence>
<keyword evidence="8 9" id="KW-0472">Membrane</keyword>
<comment type="subcellular location">
    <subcellularLocation>
        <location evidence="3">Lipid droplet</location>
    </subcellularLocation>
    <subcellularLocation>
        <location evidence="2">Membrane</location>
        <topology evidence="2">Multi-pass membrane protein</topology>
    </subcellularLocation>
</comment>
<protein>
    <submittedName>
        <fullName evidence="10">Oleosin</fullName>
    </submittedName>
</protein>
<dbReference type="InterPro" id="IPR000136">
    <property type="entry name" value="Oleosin"/>
</dbReference>
<comment type="caution">
    <text evidence="10">The sequence shown here is derived from an EMBL/GenBank/DDBJ whole genome shotgun (WGS) entry which is preliminary data.</text>
</comment>
<dbReference type="PANTHER" id="PTHR33203">
    <property type="entry name" value="OLEOSIN"/>
    <property type="match status" value="1"/>
</dbReference>
<dbReference type="OrthoDB" id="690239at2759"/>
<evidence type="ECO:0000256" key="5">
    <source>
        <dbReference type="ARBA" id="ARBA00022677"/>
    </source>
</evidence>
<dbReference type="GO" id="GO:0019915">
    <property type="term" value="P:lipid storage"/>
    <property type="evidence" value="ECO:0007669"/>
    <property type="project" value="TreeGrafter"/>
</dbReference>
<feature type="transmembrane region" description="Helical" evidence="9">
    <location>
        <begin position="37"/>
        <end position="63"/>
    </location>
</feature>
<dbReference type="Pfam" id="PF01277">
    <property type="entry name" value="Oleosin"/>
    <property type="match status" value="1"/>
</dbReference>
<dbReference type="GO" id="GO:0009791">
    <property type="term" value="P:post-embryonic development"/>
    <property type="evidence" value="ECO:0007669"/>
    <property type="project" value="UniProtKB-ARBA"/>
</dbReference>
<dbReference type="GO" id="GO:0016020">
    <property type="term" value="C:membrane"/>
    <property type="evidence" value="ECO:0007669"/>
    <property type="project" value="UniProtKB-SubCell"/>
</dbReference>
<evidence type="ECO:0000256" key="4">
    <source>
        <dbReference type="ARBA" id="ARBA00010858"/>
    </source>
</evidence>
<dbReference type="GO" id="GO:0012511">
    <property type="term" value="C:monolayer-surrounded lipid storage body"/>
    <property type="evidence" value="ECO:0007669"/>
    <property type="project" value="InterPro"/>
</dbReference>
<dbReference type="AlphaFoldDB" id="A0A7J6W0J0"/>
<evidence type="ECO:0000256" key="1">
    <source>
        <dbReference type="ARBA" id="ARBA00002582"/>
    </source>
</evidence>
<keyword evidence="5" id="KW-0551">Lipid droplet</keyword>
<dbReference type="PANTHER" id="PTHR33203:SF25">
    <property type="entry name" value="OLEOSIN 18.5 KDA"/>
    <property type="match status" value="1"/>
</dbReference>
<sequence>MEPLTRVPLHHQQQQQESPLAYQVVRVATAVTAGGSFLLLSGLLLVGTVIALACATPILVLFSPVLVPAVLAVVLLTGGFVTSSGFGFAAVALLKWMYDYVKGYHPTGADQIDHARHKLASKAKDIKEFGQQQIGGAGGGHHNSA</sequence>
<comment type="similarity">
    <text evidence="4">Belongs to the oleosin family.</text>
</comment>
<dbReference type="Proteomes" id="UP000554482">
    <property type="component" value="Unassembled WGS sequence"/>
</dbReference>
<reference evidence="10 11" key="1">
    <citation type="submission" date="2020-06" db="EMBL/GenBank/DDBJ databases">
        <title>Transcriptomic and genomic resources for Thalictrum thalictroides and T. hernandezii: Facilitating candidate gene discovery in an emerging model plant lineage.</title>
        <authorList>
            <person name="Arias T."/>
            <person name="Riano-Pachon D.M."/>
            <person name="Di Stilio V.S."/>
        </authorList>
    </citation>
    <scope>NUCLEOTIDE SEQUENCE [LARGE SCALE GENOMIC DNA]</scope>
    <source>
        <strain evidence="11">cv. WT478/WT964</strain>
        <tissue evidence="10">Leaves</tissue>
    </source>
</reference>
<keyword evidence="7 9" id="KW-1133">Transmembrane helix</keyword>
<gene>
    <name evidence="10" type="ORF">FRX31_019742</name>
</gene>
<proteinExistence type="inferred from homology"/>
<comment type="function">
    <text evidence="1">May have a structural role to stabilize the lipid body during desiccation of the seed by preventing coalescence of the oil. Probably interacts with both lipid and phospholipid moieties of lipid bodies. May also provide recognition signals for specific lipase anchorage in lipolysis during seedling growth.</text>
</comment>
<name>A0A7J6W0J0_THATH</name>
<evidence type="ECO:0000256" key="2">
    <source>
        <dbReference type="ARBA" id="ARBA00004141"/>
    </source>
</evidence>
<evidence type="ECO:0000313" key="10">
    <source>
        <dbReference type="EMBL" id="KAF5190671.1"/>
    </source>
</evidence>
<evidence type="ECO:0000256" key="7">
    <source>
        <dbReference type="ARBA" id="ARBA00022989"/>
    </source>
</evidence>
<evidence type="ECO:0000256" key="3">
    <source>
        <dbReference type="ARBA" id="ARBA00004502"/>
    </source>
</evidence>
<keyword evidence="11" id="KW-1185">Reference proteome</keyword>
<keyword evidence="6 9" id="KW-0812">Transmembrane</keyword>
<dbReference type="EMBL" id="JABWDY010023799">
    <property type="protein sequence ID" value="KAF5190671.1"/>
    <property type="molecule type" value="Genomic_DNA"/>
</dbReference>
<evidence type="ECO:0000256" key="9">
    <source>
        <dbReference type="SAM" id="Phobius"/>
    </source>
</evidence>
<evidence type="ECO:0000256" key="6">
    <source>
        <dbReference type="ARBA" id="ARBA00022692"/>
    </source>
</evidence>
<organism evidence="10 11">
    <name type="scientific">Thalictrum thalictroides</name>
    <name type="common">Rue-anemone</name>
    <name type="synonym">Anemone thalictroides</name>
    <dbReference type="NCBI Taxonomy" id="46969"/>
    <lineage>
        <taxon>Eukaryota</taxon>
        <taxon>Viridiplantae</taxon>
        <taxon>Streptophyta</taxon>
        <taxon>Embryophyta</taxon>
        <taxon>Tracheophyta</taxon>
        <taxon>Spermatophyta</taxon>
        <taxon>Magnoliopsida</taxon>
        <taxon>Ranunculales</taxon>
        <taxon>Ranunculaceae</taxon>
        <taxon>Thalictroideae</taxon>
        <taxon>Thalictrum</taxon>
    </lineage>
</organism>
<accession>A0A7J6W0J0</accession>